<dbReference type="OrthoDB" id="7306993at2"/>
<reference evidence="2" key="1">
    <citation type="submission" date="2019-01" db="EMBL/GenBank/DDBJ databases">
        <title>Gri0909 isolated from a small marine red alga.</title>
        <authorList>
            <person name="Kim J."/>
            <person name="Jeong S.E."/>
            <person name="Jeon C.O."/>
        </authorList>
    </citation>
    <scope>NUCLEOTIDE SEQUENCE [LARGE SCALE GENOMIC DNA]</scope>
    <source>
        <strain evidence="2">Gri0909</strain>
    </source>
</reference>
<dbReference type="EMBL" id="SADE01000002">
    <property type="protein sequence ID" value="RVU36557.1"/>
    <property type="molecule type" value="Genomic_DNA"/>
</dbReference>
<keyword evidence="2" id="KW-1185">Reference proteome</keyword>
<evidence type="ECO:0008006" key="3">
    <source>
        <dbReference type="Google" id="ProtNLM"/>
    </source>
</evidence>
<dbReference type="Proteomes" id="UP000287447">
    <property type="component" value="Unassembled WGS sequence"/>
</dbReference>
<gene>
    <name evidence="1" type="ORF">EOI86_15320</name>
</gene>
<protein>
    <recommendedName>
        <fullName evidence="3">GNAT family N-acetyltransferase</fullName>
    </recommendedName>
</protein>
<evidence type="ECO:0000313" key="1">
    <source>
        <dbReference type="EMBL" id="RVU36557.1"/>
    </source>
</evidence>
<accession>A0A437QQ45</accession>
<comment type="caution">
    <text evidence="1">The sequence shown here is derived from an EMBL/GenBank/DDBJ whole genome shotgun (WGS) entry which is preliminary data.</text>
</comment>
<organism evidence="1 2">
    <name type="scientific">Hwanghaeella grinnelliae</name>
    <dbReference type="NCBI Taxonomy" id="2500179"/>
    <lineage>
        <taxon>Bacteria</taxon>
        <taxon>Pseudomonadati</taxon>
        <taxon>Pseudomonadota</taxon>
        <taxon>Alphaproteobacteria</taxon>
        <taxon>Rhodospirillales</taxon>
        <taxon>Rhodospirillaceae</taxon>
        <taxon>Hwanghaeella</taxon>
    </lineage>
</organism>
<evidence type="ECO:0000313" key="2">
    <source>
        <dbReference type="Proteomes" id="UP000287447"/>
    </source>
</evidence>
<name>A0A437QQ45_9PROT</name>
<dbReference type="RefSeq" id="WP_127766033.1">
    <property type="nucleotide sequence ID" value="NZ_SADE01000002.1"/>
</dbReference>
<proteinExistence type="predicted"/>
<dbReference type="AlphaFoldDB" id="A0A437QQ45"/>
<sequence length="223" mass="25718">MNPFNASFLMSELIDEAEEAGIRISFRTDIAALYRLENELTGKALSPLFHPGKFDLVSDRVFWIHGTNEEGRTVHVQASKLDDTGRNNLEELLQAQLARCFHSDPPLTNGSPMRALQGLCAYHGDTWVDRDLRKNGLGPLLTKIGLLATFIRWQPDYVYAWFENPIMYGGFGVRSWYTNFARVGQHWHKWILPQEFFSWMSHEDMINLIELETPRSGLKHLPR</sequence>